<dbReference type="CDD" id="cd07398">
    <property type="entry name" value="MPP_YbbF-LpxH"/>
    <property type="match status" value="1"/>
</dbReference>
<dbReference type="OrthoDB" id="9802481at2"/>
<dbReference type="InterPro" id="IPR004843">
    <property type="entry name" value="Calcineurin-like_PHP"/>
</dbReference>
<reference evidence="9" key="1">
    <citation type="submission" date="2011-02" db="EMBL/GenBank/DDBJ databases">
        <title>The complete genome of Planctomyces brasiliensis DSM 5305.</title>
        <authorList>
            <person name="Lucas S."/>
            <person name="Copeland A."/>
            <person name="Lapidus A."/>
            <person name="Bruce D."/>
            <person name="Goodwin L."/>
            <person name="Pitluck S."/>
            <person name="Kyrpides N."/>
            <person name="Mavromatis K."/>
            <person name="Pagani I."/>
            <person name="Ivanova N."/>
            <person name="Ovchinnikova G."/>
            <person name="Lu M."/>
            <person name="Detter J.C."/>
            <person name="Han C."/>
            <person name="Land M."/>
            <person name="Hauser L."/>
            <person name="Markowitz V."/>
            <person name="Cheng J.-F."/>
            <person name="Hugenholtz P."/>
            <person name="Woyke T."/>
            <person name="Wu D."/>
            <person name="Tindall B."/>
            <person name="Pomrenke H.G."/>
            <person name="Brambilla E."/>
            <person name="Klenk H.-P."/>
            <person name="Eisen J.A."/>
        </authorList>
    </citation>
    <scope>NUCLEOTIDE SEQUENCE [LARGE SCALE GENOMIC DNA]</scope>
    <source>
        <strain evidence="9">ATCC 49424 / DSM 5305 / JCM 21570 / NBRC 103401 / IFAM 1448</strain>
    </source>
</reference>
<evidence type="ECO:0000256" key="3">
    <source>
        <dbReference type="ARBA" id="ARBA00022723"/>
    </source>
</evidence>
<dbReference type="EMBL" id="CP002546">
    <property type="protein sequence ID" value="ADY57955.1"/>
    <property type="molecule type" value="Genomic_DNA"/>
</dbReference>
<sequence length="375" mass="42839">MPQPNLPCQTKSQMECSPQSAAAQQIDASSPPTAHTLCDHPNVKSNASPQRIPVRALFVSDVHLGSPHCCAEEFLGLLERYQPERLYLVGDIVDGRRLRQAWRWPEVYNRILARISTILSEGARVFYTPGNHDEFFREILPHLPPLFRTDRLSIADEFLYESQQGARLLVTHGDQFDRHEKAAGWVSRTVTITYDWLLKLDNLQTRWKPRRDRRKTARQAKGRIARLEQFVHEYEGIAAKYAERGGYDGVICGHVHQPKIVTRDSISYCNTGDWIEHCTALIEHRSGEWELTYFNPEHFSPEFIQQSSLADRASLTWWTKPPGQNVKATLLKSNQWSHRHSFPAALSGEPKSGVQRTSGNSSHAAAEQTERSEYC</sequence>
<keyword evidence="3" id="KW-0479">Metal-binding</keyword>
<organism evidence="8 9">
    <name type="scientific">Rubinisphaera brasiliensis (strain ATCC 49424 / DSM 5305 / JCM 21570 / IAM 15109 / NBRC 103401 / IFAM 1448)</name>
    <name type="common">Planctomyces brasiliensis</name>
    <dbReference type="NCBI Taxonomy" id="756272"/>
    <lineage>
        <taxon>Bacteria</taxon>
        <taxon>Pseudomonadati</taxon>
        <taxon>Planctomycetota</taxon>
        <taxon>Planctomycetia</taxon>
        <taxon>Planctomycetales</taxon>
        <taxon>Planctomycetaceae</taxon>
        <taxon>Rubinisphaera</taxon>
    </lineage>
</organism>
<keyword evidence="2" id="KW-0997">Cell inner membrane</keyword>
<gene>
    <name evidence="8" type="ordered locus">Plabr_0326</name>
</gene>
<feature type="compositionally biased region" description="Polar residues" evidence="6">
    <location>
        <begin position="354"/>
        <end position="363"/>
    </location>
</feature>
<protein>
    <submittedName>
        <fullName evidence="8">Metallophosphoesterase</fullName>
    </submittedName>
</protein>
<feature type="region of interest" description="Disordered" evidence="6">
    <location>
        <begin position="342"/>
        <end position="375"/>
    </location>
</feature>
<dbReference type="AlphaFoldDB" id="F0SQI0"/>
<dbReference type="PANTHER" id="PTHR34990:SF2">
    <property type="entry name" value="BLL8164 PROTEIN"/>
    <property type="match status" value="1"/>
</dbReference>
<evidence type="ECO:0000256" key="1">
    <source>
        <dbReference type="ARBA" id="ARBA00022475"/>
    </source>
</evidence>
<evidence type="ECO:0000256" key="5">
    <source>
        <dbReference type="ARBA" id="ARBA00023211"/>
    </source>
</evidence>
<dbReference type="InterPro" id="IPR043461">
    <property type="entry name" value="LpxH-like"/>
</dbReference>
<dbReference type="InterPro" id="IPR029052">
    <property type="entry name" value="Metallo-depent_PP-like"/>
</dbReference>
<evidence type="ECO:0000313" key="9">
    <source>
        <dbReference type="Proteomes" id="UP000006860"/>
    </source>
</evidence>
<proteinExistence type="predicted"/>
<evidence type="ECO:0000256" key="4">
    <source>
        <dbReference type="ARBA" id="ARBA00023136"/>
    </source>
</evidence>
<accession>F0SQI0</accession>
<dbReference type="PANTHER" id="PTHR34990">
    <property type="entry name" value="UDP-2,3-DIACYLGLUCOSAMINE HYDROLASE-RELATED"/>
    <property type="match status" value="1"/>
</dbReference>
<keyword evidence="1" id="KW-1003">Cell membrane</keyword>
<feature type="domain" description="Calcineurin-like phosphoesterase" evidence="7">
    <location>
        <begin position="55"/>
        <end position="258"/>
    </location>
</feature>
<keyword evidence="4" id="KW-0472">Membrane</keyword>
<dbReference type="Gene3D" id="3.60.21.10">
    <property type="match status" value="1"/>
</dbReference>
<dbReference type="HOGENOM" id="CLU_061126_1_0_0"/>
<dbReference type="STRING" id="756272.Plabr_0326"/>
<dbReference type="GO" id="GO:0009245">
    <property type="term" value="P:lipid A biosynthetic process"/>
    <property type="evidence" value="ECO:0007669"/>
    <property type="project" value="TreeGrafter"/>
</dbReference>
<evidence type="ECO:0000313" key="8">
    <source>
        <dbReference type="EMBL" id="ADY57955.1"/>
    </source>
</evidence>
<dbReference type="Pfam" id="PF00149">
    <property type="entry name" value="Metallophos"/>
    <property type="match status" value="1"/>
</dbReference>
<dbReference type="GO" id="GO:0008758">
    <property type="term" value="F:UDP-2,3-diacylglucosamine hydrolase activity"/>
    <property type="evidence" value="ECO:0007669"/>
    <property type="project" value="TreeGrafter"/>
</dbReference>
<dbReference type="GO" id="GO:0046872">
    <property type="term" value="F:metal ion binding"/>
    <property type="evidence" value="ECO:0007669"/>
    <property type="project" value="UniProtKB-KW"/>
</dbReference>
<name>F0SQI0_RUBBR</name>
<dbReference type="SUPFAM" id="SSF56300">
    <property type="entry name" value="Metallo-dependent phosphatases"/>
    <property type="match status" value="1"/>
</dbReference>
<keyword evidence="9" id="KW-1185">Reference proteome</keyword>
<evidence type="ECO:0000256" key="6">
    <source>
        <dbReference type="SAM" id="MobiDB-lite"/>
    </source>
</evidence>
<dbReference type="KEGG" id="pbs:Plabr_0326"/>
<evidence type="ECO:0000256" key="2">
    <source>
        <dbReference type="ARBA" id="ARBA00022519"/>
    </source>
</evidence>
<dbReference type="GO" id="GO:0016020">
    <property type="term" value="C:membrane"/>
    <property type="evidence" value="ECO:0007669"/>
    <property type="project" value="GOC"/>
</dbReference>
<dbReference type="eggNOG" id="COG2908">
    <property type="taxonomic scope" value="Bacteria"/>
</dbReference>
<evidence type="ECO:0000259" key="7">
    <source>
        <dbReference type="Pfam" id="PF00149"/>
    </source>
</evidence>
<dbReference type="Proteomes" id="UP000006860">
    <property type="component" value="Chromosome"/>
</dbReference>
<keyword evidence="5" id="KW-0464">Manganese</keyword>
<dbReference type="RefSeq" id="WP_013626699.1">
    <property type="nucleotide sequence ID" value="NC_015174.1"/>
</dbReference>